<gene>
    <name evidence="3" type="ORF">F2P44_10725</name>
</gene>
<feature type="region of interest" description="Disordered" evidence="1">
    <location>
        <begin position="1"/>
        <end position="22"/>
    </location>
</feature>
<protein>
    <submittedName>
        <fullName evidence="3">Uncharacterized protein</fullName>
    </submittedName>
</protein>
<organism evidence="3 4">
    <name type="scientific">Massilia frigida</name>
    <dbReference type="NCBI Taxonomy" id="2609281"/>
    <lineage>
        <taxon>Bacteria</taxon>
        <taxon>Pseudomonadati</taxon>
        <taxon>Pseudomonadota</taxon>
        <taxon>Betaproteobacteria</taxon>
        <taxon>Burkholderiales</taxon>
        <taxon>Oxalobacteraceae</taxon>
        <taxon>Telluria group</taxon>
        <taxon>Massilia</taxon>
    </lineage>
</organism>
<comment type="caution">
    <text evidence="3">The sequence shown here is derived from an EMBL/GenBank/DDBJ whole genome shotgun (WGS) entry which is preliminary data.</text>
</comment>
<proteinExistence type="predicted"/>
<feature type="region of interest" description="Disordered" evidence="1">
    <location>
        <begin position="178"/>
        <end position="199"/>
    </location>
</feature>
<dbReference type="EMBL" id="WHJG01000008">
    <property type="protein sequence ID" value="NHZ79749.1"/>
    <property type="molecule type" value="Genomic_DNA"/>
</dbReference>
<reference evidence="3 4" key="1">
    <citation type="submission" date="2019-10" db="EMBL/GenBank/DDBJ databases">
        <title>Taxonomy of Antarctic Massilia spp.: description of Massilia rubra sp. nov., Massilia aquatica sp. nov., Massilia mucilaginosa sp. nov., Massilia frigida sp. nov. isolated from streams, lakes and regoliths.</title>
        <authorList>
            <person name="Holochova P."/>
            <person name="Sedlacek I."/>
            <person name="Kralova S."/>
            <person name="Maslanova I."/>
            <person name="Busse H.-J."/>
            <person name="Stankova E."/>
            <person name="Vrbovska V."/>
            <person name="Kovarovic V."/>
            <person name="Bartak M."/>
            <person name="Svec P."/>
            <person name="Pantucek R."/>
        </authorList>
    </citation>
    <scope>NUCLEOTIDE SEQUENCE [LARGE SCALE GENOMIC DNA]</scope>
    <source>
        <strain evidence="3 4">CCM 8695</strain>
    </source>
</reference>
<keyword evidence="2" id="KW-1133">Transmembrane helix</keyword>
<feature type="transmembrane region" description="Helical" evidence="2">
    <location>
        <begin position="51"/>
        <end position="72"/>
    </location>
</feature>
<keyword evidence="2" id="KW-0472">Membrane</keyword>
<dbReference type="RefSeq" id="WP_167086704.1">
    <property type="nucleotide sequence ID" value="NZ_WHJG01000008.1"/>
</dbReference>
<dbReference type="Proteomes" id="UP000621455">
    <property type="component" value="Unassembled WGS sequence"/>
</dbReference>
<sequence>MSIPAPNTYPGTPSEQRRNTRRAHDIEQRAYAAVGRSFASGSAPKNRQLRAGLAVAAAVTVLVLIALVALLAHENASAPRARAVAAAGKGAPHPAAPAHAAKGKPVVIIDEKDEAPTRPVLAPEPIPPLVLLAPAAAQPTPALLQARPVAALRMPAKVREHGKPASAALKHVALKAKKPSHPQASGAAARKAARKAPPHAPVKRKVAAAAAVPAQPDAPVQYAGAGVLDTLRSYASLRRRYLGQPMPLMAARLALPGRRYLGEP</sequence>
<keyword evidence="2" id="KW-0812">Transmembrane</keyword>
<keyword evidence="4" id="KW-1185">Reference proteome</keyword>
<evidence type="ECO:0000256" key="2">
    <source>
        <dbReference type="SAM" id="Phobius"/>
    </source>
</evidence>
<name>A0ABX0N398_9BURK</name>
<evidence type="ECO:0000313" key="3">
    <source>
        <dbReference type="EMBL" id="NHZ79749.1"/>
    </source>
</evidence>
<evidence type="ECO:0000313" key="4">
    <source>
        <dbReference type="Proteomes" id="UP000621455"/>
    </source>
</evidence>
<accession>A0ABX0N398</accession>
<evidence type="ECO:0000256" key="1">
    <source>
        <dbReference type="SAM" id="MobiDB-lite"/>
    </source>
</evidence>